<dbReference type="InterPro" id="IPR029151">
    <property type="entry name" value="Sensor-like_sf"/>
</dbReference>
<gene>
    <name evidence="8" type="ORF">Sdiek1_0823</name>
</gene>
<dbReference type="RefSeq" id="WP_161491981.1">
    <property type="nucleotide sequence ID" value="NZ_CP021416.1"/>
</dbReference>
<sequence length="302" mass="34552">MSLTFNQRIALTAGILLTFFLVLFGSVSYFKTESYLQKEIRAKQMSRMQSLKIDINAWMEPSMRMVQDLSKELVLFAPFNKEEVVPLLARSKKAINAVQVYFGLEDGRMMYDTGKELRRDWYDPRTRPWYSSGISADQPLIADPFVGFASNQFTIAIASPVMVNGKKQGVVAASFYVNKLYRKIKAIHAEEGYAYVVDASGKILLHPDKEMLNLSLAEQTAEFKKMYDYMVKHKEGAYEDHHELMTFGELYNGWYIVVSVSKDDAYAFSNTMLKLFIVMGTLMIALTVMILMKMTQKSLEES</sequence>
<evidence type="ECO:0000256" key="6">
    <source>
        <dbReference type="SAM" id="Phobius"/>
    </source>
</evidence>
<dbReference type="AlphaFoldDB" id="A0A1Y0HJ60"/>
<evidence type="ECO:0000256" key="5">
    <source>
        <dbReference type="ARBA" id="ARBA00023136"/>
    </source>
</evidence>
<keyword evidence="5 6" id="KW-0472">Membrane</keyword>
<dbReference type="SUPFAM" id="SSF103190">
    <property type="entry name" value="Sensory domain-like"/>
    <property type="match status" value="1"/>
</dbReference>
<dbReference type="Pfam" id="PF02743">
    <property type="entry name" value="dCache_1"/>
    <property type="match status" value="1"/>
</dbReference>
<reference evidence="9" key="1">
    <citation type="submission" date="2017-05" db="EMBL/GenBank/DDBJ databases">
        <title>Dechlorination kinetics govern the competition between two new strains of the genus Sulfurospirillum.</title>
        <authorList>
            <person name="Buttet G.F."/>
            <person name="Murray A.M."/>
            <person name="Goris T."/>
            <person name="Burion M."/>
            <person name="Lin B."/>
            <person name="Rolle M."/>
            <person name="Maillard J."/>
        </authorList>
    </citation>
    <scope>NUCLEOTIDE SEQUENCE [LARGE SCALE GENOMIC DNA]</scope>
    <source>
        <strain evidence="9">SL2-1</strain>
    </source>
</reference>
<keyword evidence="2" id="KW-1003">Cell membrane</keyword>
<keyword evidence="4 6" id="KW-1133">Transmembrane helix</keyword>
<feature type="transmembrane region" description="Helical" evidence="6">
    <location>
        <begin position="272"/>
        <end position="292"/>
    </location>
</feature>
<evidence type="ECO:0000256" key="1">
    <source>
        <dbReference type="ARBA" id="ARBA00004651"/>
    </source>
</evidence>
<comment type="subcellular location">
    <subcellularLocation>
        <location evidence="1">Cell membrane</location>
        <topology evidence="1">Multi-pass membrane protein</topology>
    </subcellularLocation>
</comment>
<dbReference type="Gene3D" id="3.30.450.20">
    <property type="entry name" value="PAS domain"/>
    <property type="match status" value="2"/>
</dbReference>
<evidence type="ECO:0000256" key="3">
    <source>
        <dbReference type="ARBA" id="ARBA00022692"/>
    </source>
</evidence>
<protein>
    <submittedName>
        <fullName evidence="8">Methyl-accepting chemotaxis protein PctC</fullName>
    </submittedName>
</protein>
<evidence type="ECO:0000313" key="8">
    <source>
        <dbReference type="EMBL" id="ARU47990.1"/>
    </source>
</evidence>
<proteinExistence type="predicted"/>
<keyword evidence="3 6" id="KW-0812">Transmembrane</keyword>
<evidence type="ECO:0000259" key="7">
    <source>
        <dbReference type="Pfam" id="PF02743"/>
    </source>
</evidence>
<evidence type="ECO:0000256" key="2">
    <source>
        <dbReference type="ARBA" id="ARBA00022475"/>
    </source>
</evidence>
<evidence type="ECO:0000313" key="9">
    <source>
        <dbReference type="Proteomes" id="UP000196005"/>
    </source>
</evidence>
<evidence type="ECO:0000256" key="4">
    <source>
        <dbReference type="ARBA" id="ARBA00022989"/>
    </source>
</evidence>
<dbReference type="CDD" id="cd12913">
    <property type="entry name" value="PDC1_MCP_like"/>
    <property type="match status" value="1"/>
</dbReference>
<dbReference type="KEGG" id="suls:Sdiek1_0823"/>
<dbReference type="CDD" id="cd12912">
    <property type="entry name" value="PDC2_MCP_like"/>
    <property type="match status" value="1"/>
</dbReference>
<keyword evidence="9" id="KW-1185">Reference proteome</keyword>
<organism evidence="8 9">
    <name type="scientific">Sulfurospirillum diekertiae</name>
    <dbReference type="NCBI Taxonomy" id="1854492"/>
    <lineage>
        <taxon>Bacteria</taxon>
        <taxon>Pseudomonadati</taxon>
        <taxon>Campylobacterota</taxon>
        <taxon>Epsilonproteobacteria</taxon>
        <taxon>Campylobacterales</taxon>
        <taxon>Sulfurospirillaceae</taxon>
        <taxon>Sulfurospirillum</taxon>
    </lineage>
</organism>
<feature type="domain" description="Cache" evidence="7">
    <location>
        <begin position="37"/>
        <end position="224"/>
    </location>
</feature>
<dbReference type="Proteomes" id="UP000196005">
    <property type="component" value="Chromosome"/>
</dbReference>
<dbReference type="InterPro" id="IPR033479">
    <property type="entry name" value="dCache_1"/>
</dbReference>
<dbReference type="EMBL" id="CP021416">
    <property type="protein sequence ID" value="ARU47990.1"/>
    <property type="molecule type" value="Genomic_DNA"/>
</dbReference>
<dbReference type="GO" id="GO:0005886">
    <property type="term" value="C:plasma membrane"/>
    <property type="evidence" value="ECO:0007669"/>
    <property type="project" value="UniProtKB-SubCell"/>
</dbReference>
<accession>A0A1Y0HJ60</accession>
<name>A0A1Y0HJ60_9BACT</name>